<evidence type="ECO:0000313" key="2">
    <source>
        <dbReference type="EMBL" id="NMG00726.1"/>
    </source>
</evidence>
<protein>
    <submittedName>
        <fullName evidence="2">Transporter</fullName>
    </submittedName>
</protein>
<dbReference type="InterPro" id="IPR055140">
    <property type="entry name" value="Thiolase_C_2"/>
</dbReference>
<dbReference type="InterPro" id="IPR016039">
    <property type="entry name" value="Thiolase-like"/>
</dbReference>
<dbReference type="RefSeq" id="WP_169143241.1">
    <property type="nucleotide sequence ID" value="NZ_WTVS01000095.1"/>
</dbReference>
<gene>
    <name evidence="2" type="ORF">GPA27_25415</name>
</gene>
<feature type="domain" description="Thiolase C-terminal" evidence="1">
    <location>
        <begin position="253"/>
        <end position="379"/>
    </location>
</feature>
<evidence type="ECO:0000313" key="3">
    <source>
        <dbReference type="Proteomes" id="UP000634522"/>
    </source>
</evidence>
<comment type="caution">
    <text evidence="2">The sequence shown here is derived from an EMBL/GenBank/DDBJ whole genome shotgun (WGS) entry which is preliminary data.</text>
</comment>
<evidence type="ECO:0000259" key="1">
    <source>
        <dbReference type="Pfam" id="PF22691"/>
    </source>
</evidence>
<dbReference type="Pfam" id="PF22691">
    <property type="entry name" value="Thiolase_C_1"/>
    <property type="match status" value="1"/>
</dbReference>
<dbReference type="Proteomes" id="UP000634522">
    <property type="component" value="Unassembled WGS sequence"/>
</dbReference>
<dbReference type="EMBL" id="WTVS01000095">
    <property type="protein sequence ID" value="NMG00726.1"/>
    <property type="molecule type" value="Genomic_DNA"/>
</dbReference>
<dbReference type="PIRSF" id="PIRSF000429">
    <property type="entry name" value="Ac-CoA_Ac_transf"/>
    <property type="match status" value="1"/>
</dbReference>
<dbReference type="PANTHER" id="PTHR42870:SF1">
    <property type="entry name" value="NON-SPECIFIC LIPID-TRANSFER PROTEIN-LIKE 2"/>
    <property type="match status" value="1"/>
</dbReference>
<dbReference type="CDD" id="cd00829">
    <property type="entry name" value="SCP-x_thiolase"/>
    <property type="match status" value="1"/>
</dbReference>
<dbReference type="Gene3D" id="3.40.47.10">
    <property type="match status" value="1"/>
</dbReference>
<organism evidence="2 3">
    <name type="scientific">Aromatoleum toluolicum</name>
    <dbReference type="NCBI Taxonomy" id="90060"/>
    <lineage>
        <taxon>Bacteria</taxon>
        <taxon>Pseudomonadati</taxon>
        <taxon>Pseudomonadota</taxon>
        <taxon>Betaproteobacteria</taxon>
        <taxon>Rhodocyclales</taxon>
        <taxon>Rhodocyclaceae</taxon>
        <taxon>Aromatoleum</taxon>
    </lineage>
</organism>
<name>A0ABX1NN78_9RHOO</name>
<reference evidence="2 3" key="1">
    <citation type="submission" date="2019-12" db="EMBL/GenBank/DDBJ databases">
        <title>Comparative genomics gives insights into the taxonomy of the Azoarcus-Aromatoleum group and reveals separate origins of nif in the plant-associated Azoarcus and non-plant-associated Aromatoleum sub-groups.</title>
        <authorList>
            <person name="Lafos M."/>
            <person name="Maluk M."/>
            <person name="Batista M."/>
            <person name="Junghare M."/>
            <person name="Carmona M."/>
            <person name="Faoro H."/>
            <person name="Cruz L.M."/>
            <person name="Battistoni F."/>
            <person name="De Souza E."/>
            <person name="Pedrosa F."/>
            <person name="Chen W.-M."/>
            <person name="Poole P.S."/>
            <person name="Dixon R.A."/>
            <person name="James E.K."/>
        </authorList>
    </citation>
    <scope>NUCLEOTIDE SEQUENCE [LARGE SCALE GENOMIC DNA]</scope>
    <source>
        <strain evidence="2 3">T</strain>
    </source>
</reference>
<proteinExistence type="predicted"/>
<dbReference type="InterPro" id="IPR002155">
    <property type="entry name" value="Thiolase"/>
</dbReference>
<dbReference type="PANTHER" id="PTHR42870">
    <property type="entry name" value="ACETYL-COA C-ACETYLTRANSFERASE"/>
    <property type="match status" value="1"/>
</dbReference>
<sequence length="387" mass="40846">MFKDKACIVGIGETPFCRKPGSGLTEMGIQLKAAVAALEDAGLEAAQIDGILPFPNVGKAEAFAASLGCENLRFAATLHMGGAAPVGSLHMAAMAVTSGAADYVMVPGGWNGYSGARVRETAANDVNSIPGGEIARDFYMPFGLTAPPQWYALMARRHMHEYGTTAEQFGAVALAMRKHAQLNPAALMHGKPLMMADYLASPYIASPYRLLDCCVETDGAAAFIVTTVERARDLRQKPVYIMGAAAGQPYPADEITNRADFHRTGLTNAAPEAFRMAGVTPADADFAQIYDCFTFEVIQQLEEAGFCKRGEGGAFVENGGIELGGHLPVNTHGGLLSQAHVLGISHVVEAVRQLRGEAGARQVADAEIGVVTGWGDFGDGSIAVLRR</sequence>
<accession>A0ABX1NN78</accession>
<keyword evidence="3" id="KW-1185">Reference proteome</keyword>
<dbReference type="SUPFAM" id="SSF53901">
    <property type="entry name" value="Thiolase-like"/>
    <property type="match status" value="2"/>
</dbReference>